<keyword evidence="1 7" id="KW-0963">Cytoplasm</keyword>
<organism evidence="11 12">
    <name type="scientific">Schaalia canis</name>
    <dbReference type="NCBI Taxonomy" id="100469"/>
    <lineage>
        <taxon>Bacteria</taxon>
        <taxon>Bacillati</taxon>
        <taxon>Actinomycetota</taxon>
        <taxon>Actinomycetes</taxon>
        <taxon>Actinomycetales</taxon>
        <taxon>Actinomycetaceae</taxon>
        <taxon>Schaalia</taxon>
    </lineage>
</organism>
<dbReference type="PANTHER" id="PTHR11727:SF7">
    <property type="entry name" value="DIMETHYLADENOSINE TRANSFERASE-RELATED"/>
    <property type="match status" value="1"/>
</dbReference>
<proteinExistence type="inferred from homology"/>
<evidence type="ECO:0000256" key="8">
    <source>
        <dbReference type="PROSITE-ProRule" id="PRU01026"/>
    </source>
</evidence>
<keyword evidence="3 7" id="KW-0489">Methyltransferase</keyword>
<protein>
    <recommendedName>
        <fullName evidence="7">Ribosomal RNA small subunit methyltransferase A</fullName>
        <ecNumber evidence="7">2.1.1.182</ecNumber>
    </recommendedName>
    <alternativeName>
        <fullName evidence="7">16S rRNA (adenine(1518)-N(6)/adenine(1519)-N(6))-dimethyltransferase</fullName>
    </alternativeName>
    <alternativeName>
        <fullName evidence="7">16S rRNA dimethyladenosine transferase</fullName>
    </alternativeName>
    <alternativeName>
        <fullName evidence="7">16S rRNA dimethylase</fullName>
    </alternativeName>
    <alternativeName>
        <fullName evidence="7">S-adenosylmethionine-6-N', N'-adenosyl(rRNA) dimethyltransferase</fullName>
    </alternativeName>
</protein>
<keyword evidence="5 7" id="KW-0949">S-adenosyl-L-methionine</keyword>
<feature type="binding site" evidence="7 8">
    <location>
        <position position="167"/>
    </location>
    <ligand>
        <name>S-adenosyl-L-methionine</name>
        <dbReference type="ChEBI" id="CHEBI:59789"/>
    </ligand>
</feature>
<comment type="subcellular location">
    <subcellularLocation>
        <location evidence="7">Cytoplasm</location>
    </subcellularLocation>
</comment>
<comment type="similarity">
    <text evidence="7">Belongs to the class I-like SAM-binding methyltransferase superfamily. rRNA adenine N(6)-methyltransferase family. RsmA subfamily.</text>
</comment>
<comment type="catalytic activity">
    <reaction evidence="7">
        <text>adenosine(1518)/adenosine(1519) in 16S rRNA + 4 S-adenosyl-L-methionine = N(6)-dimethyladenosine(1518)/N(6)-dimethyladenosine(1519) in 16S rRNA + 4 S-adenosyl-L-homocysteine + 4 H(+)</text>
        <dbReference type="Rhea" id="RHEA:19609"/>
        <dbReference type="Rhea" id="RHEA-COMP:10232"/>
        <dbReference type="Rhea" id="RHEA-COMP:10233"/>
        <dbReference type="ChEBI" id="CHEBI:15378"/>
        <dbReference type="ChEBI" id="CHEBI:57856"/>
        <dbReference type="ChEBI" id="CHEBI:59789"/>
        <dbReference type="ChEBI" id="CHEBI:74411"/>
        <dbReference type="ChEBI" id="CHEBI:74493"/>
        <dbReference type="EC" id="2.1.1.182"/>
    </reaction>
</comment>
<keyword evidence="6 7" id="KW-0694">RNA-binding</keyword>
<evidence type="ECO:0000256" key="7">
    <source>
        <dbReference type="HAMAP-Rule" id="MF_00607"/>
    </source>
</evidence>
<reference evidence="11 12" key="1">
    <citation type="submission" date="2018-11" db="EMBL/GenBank/DDBJ databases">
        <title>Genomes From Bacteria Associated with the Canine Oral Cavity: a Test Case for Automated Genome-Based Taxonomic Assignment.</title>
        <authorList>
            <person name="Coil D.A."/>
            <person name="Jospin G."/>
            <person name="Darling A.E."/>
            <person name="Wallis C."/>
            <person name="Davis I.J."/>
            <person name="Harris S."/>
            <person name="Eisen J.A."/>
            <person name="Holcombe L.J."/>
            <person name="O'Flynn C."/>
        </authorList>
    </citation>
    <scope>NUCLEOTIDE SEQUENCE [LARGE SCALE GENOMIC DNA]</scope>
    <source>
        <strain evidence="11 12">OH770</strain>
    </source>
</reference>
<sequence length="377" mass="39936">MSSRPSRPPRRAASERGSDRRPQRYSDPTLPEGVTASDSGLLGPIEVRQISEALGIRPTKTLGQNFVHDAGTVRRIVKAGGVEDSDEVIEVGPGLGSLTLALLETGARVRAVEIDPPLARALPETIRARMPEAVDRFAVINRDAMTISADEDFGHPDWPAPTKLVANLPYNVAVPVLLTMLERLPSLTDVLVMVQAEVADRLAAGPGTRIYGVPSVKAAWYGHAERAGTIGRSVFWPVPNVDSALVRLRRTPEPRGDDTLRLATFEVTDVAFGQRRKTLRAAMKNWAGSSEVATALLEAAGVDPGARGETLGIDEFVALGRELVAMRDAGTFPHGDKNGPHADPASRGASASRSEVASANEGGTISEGVSVSEAGNA</sequence>
<keyword evidence="2 7" id="KW-0698">rRNA processing</keyword>
<dbReference type="EC" id="2.1.1.182" evidence="7"/>
<dbReference type="InterPro" id="IPR029063">
    <property type="entry name" value="SAM-dependent_MTases_sf"/>
</dbReference>
<dbReference type="SUPFAM" id="SSF53335">
    <property type="entry name" value="S-adenosyl-L-methionine-dependent methyltransferases"/>
    <property type="match status" value="1"/>
</dbReference>
<dbReference type="InterPro" id="IPR020598">
    <property type="entry name" value="rRNA_Ade_methylase_Trfase_N"/>
</dbReference>
<dbReference type="HAMAP" id="MF_00607">
    <property type="entry name" value="16SrRNA_methyltr_A"/>
    <property type="match status" value="1"/>
</dbReference>
<comment type="function">
    <text evidence="7">Specifically dimethylates two adjacent adenosines (A1518 and A1519) in the loop of a conserved hairpin near the 3'-end of 16S rRNA in the 30S particle. May play a critical role in biogenesis of 30S subunits.</text>
</comment>
<dbReference type="NCBIfam" id="TIGR00755">
    <property type="entry name" value="ksgA"/>
    <property type="match status" value="1"/>
</dbReference>
<evidence type="ECO:0000256" key="4">
    <source>
        <dbReference type="ARBA" id="ARBA00022679"/>
    </source>
</evidence>
<evidence type="ECO:0000256" key="1">
    <source>
        <dbReference type="ARBA" id="ARBA00022490"/>
    </source>
</evidence>
<dbReference type="InterPro" id="IPR023165">
    <property type="entry name" value="rRNA_Ade_diMease-like_C"/>
</dbReference>
<evidence type="ECO:0000313" key="11">
    <source>
        <dbReference type="EMBL" id="RRC94633.1"/>
    </source>
</evidence>
<evidence type="ECO:0000256" key="9">
    <source>
        <dbReference type="SAM" id="MobiDB-lite"/>
    </source>
</evidence>
<evidence type="ECO:0000313" key="12">
    <source>
        <dbReference type="Proteomes" id="UP000280444"/>
    </source>
</evidence>
<evidence type="ECO:0000256" key="5">
    <source>
        <dbReference type="ARBA" id="ARBA00022691"/>
    </source>
</evidence>
<evidence type="ECO:0000256" key="6">
    <source>
        <dbReference type="ARBA" id="ARBA00022884"/>
    </source>
</evidence>
<dbReference type="OrthoDB" id="9814755at2"/>
<feature type="binding site" evidence="7 8">
    <location>
        <position position="67"/>
    </location>
    <ligand>
        <name>S-adenosyl-L-methionine</name>
        <dbReference type="ChEBI" id="CHEBI:59789"/>
    </ligand>
</feature>
<dbReference type="Proteomes" id="UP000280444">
    <property type="component" value="Unassembled WGS sequence"/>
</dbReference>
<evidence type="ECO:0000256" key="2">
    <source>
        <dbReference type="ARBA" id="ARBA00022552"/>
    </source>
</evidence>
<dbReference type="PROSITE" id="PS51689">
    <property type="entry name" value="SAM_RNA_A_N6_MT"/>
    <property type="match status" value="1"/>
</dbReference>
<dbReference type="GO" id="GO:0003723">
    <property type="term" value="F:RNA binding"/>
    <property type="evidence" value="ECO:0007669"/>
    <property type="project" value="UniProtKB-UniRule"/>
</dbReference>
<dbReference type="CDD" id="cd02440">
    <property type="entry name" value="AdoMet_MTases"/>
    <property type="match status" value="1"/>
</dbReference>
<feature type="binding site" evidence="7 8">
    <location>
        <position position="113"/>
    </location>
    <ligand>
        <name>S-adenosyl-L-methionine</name>
        <dbReference type="ChEBI" id="CHEBI:59789"/>
    </ligand>
</feature>
<evidence type="ECO:0000259" key="10">
    <source>
        <dbReference type="SMART" id="SM00650"/>
    </source>
</evidence>
<name>A0A3P1SBI2_9ACTO</name>
<keyword evidence="12" id="KW-1185">Reference proteome</keyword>
<feature type="compositionally biased region" description="Basic and acidic residues" evidence="9">
    <location>
        <begin position="12"/>
        <end position="24"/>
    </location>
</feature>
<comment type="caution">
    <text evidence="11">The sequence shown here is derived from an EMBL/GenBank/DDBJ whole genome shotgun (WGS) entry which is preliminary data.</text>
</comment>
<dbReference type="InterPro" id="IPR020596">
    <property type="entry name" value="rRNA_Ade_Mease_Trfase_CS"/>
</dbReference>
<keyword evidence="4 7" id="KW-0808">Transferase</keyword>
<feature type="binding site" evidence="7 8">
    <location>
        <position position="143"/>
    </location>
    <ligand>
        <name>S-adenosyl-L-methionine</name>
        <dbReference type="ChEBI" id="CHEBI:59789"/>
    </ligand>
</feature>
<accession>A0A3P1SBI2</accession>
<feature type="region of interest" description="Disordered" evidence="9">
    <location>
        <begin position="330"/>
        <end position="377"/>
    </location>
</feature>
<dbReference type="PROSITE" id="PS01131">
    <property type="entry name" value="RRNA_A_DIMETH"/>
    <property type="match status" value="1"/>
</dbReference>
<dbReference type="Gene3D" id="1.10.8.100">
    <property type="entry name" value="Ribosomal RNA adenine dimethylase-like, domain 2"/>
    <property type="match status" value="1"/>
</dbReference>
<feature type="binding site" evidence="7 8">
    <location>
        <position position="65"/>
    </location>
    <ligand>
        <name>S-adenosyl-L-methionine</name>
        <dbReference type="ChEBI" id="CHEBI:59789"/>
    </ligand>
</feature>
<dbReference type="InterPro" id="IPR011530">
    <property type="entry name" value="rRNA_adenine_dimethylase"/>
</dbReference>
<dbReference type="SMART" id="SM00650">
    <property type="entry name" value="rADc"/>
    <property type="match status" value="1"/>
</dbReference>
<feature type="region of interest" description="Disordered" evidence="9">
    <location>
        <begin position="1"/>
        <end position="39"/>
    </location>
</feature>
<dbReference type="EMBL" id="RQZF01000012">
    <property type="protein sequence ID" value="RRC94633.1"/>
    <property type="molecule type" value="Genomic_DNA"/>
</dbReference>
<dbReference type="AlphaFoldDB" id="A0A3P1SBI2"/>
<dbReference type="Pfam" id="PF00398">
    <property type="entry name" value="RrnaAD"/>
    <property type="match status" value="1"/>
</dbReference>
<evidence type="ECO:0000256" key="3">
    <source>
        <dbReference type="ARBA" id="ARBA00022603"/>
    </source>
</evidence>
<dbReference type="FunFam" id="3.40.50.150:FF:000023">
    <property type="entry name" value="Ribosomal RNA small subunit methyltransferase A"/>
    <property type="match status" value="1"/>
</dbReference>
<dbReference type="GO" id="GO:0005829">
    <property type="term" value="C:cytosol"/>
    <property type="evidence" value="ECO:0007669"/>
    <property type="project" value="TreeGrafter"/>
</dbReference>
<dbReference type="InterPro" id="IPR001737">
    <property type="entry name" value="KsgA/Erm"/>
</dbReference>
<feature type="compositionally biased region" description="Polar residues" evidence="9">
    <location>
        <begin position="349"/>
        <end position="377"/>
    </location>
</feature>
<dbReference type="PANTHER" id="PTHR11727">
    <property type="entry name" value="DIMETHYLADENOSINE TRANSFERASE"/>
    <property type="match status" value="1"/>
</dbReference>
<gene>
    <name evidence="7 11" type="primary">rsmA</name>
    <name evidence="7" type="synonym">ksgA</name>
    <name evidence="11" type="ORF">EII11_09395</name>
</gene>
<dbReference type="RefSeq" id="WP_124872015.1">
    <property type="nucleotide sequence ID" value="NZ_RQZF01000012.1"/>
</dbReference>
<dbReference type="Gene3D" id="3.40.50.150">
    <property type="entry name" value="Vaccinia Virus protein VP39"/>
    <property type="match status" value="1"/>
</dbReference>
<feature type="domain" description="Ribosomal RNA adenine methylase transferase N-terminal" evidence="10">
    <location>
        <begin position="72"/>
        <end position="252"/>
    </location>
</feature>
<dbReference type="GO" id="GO:0052908">
    <property type="term" value="F:16S rRNA (adenine(1518)-N(6)/adenine(1519)-N(6))-dimethyltransferase activity"/>
    <property type="evidence" value="ECO:0007669"/>
    <property type="project" value="UniProtKB-EC"/>
</dbReference>
<feature type="binding site" evidence="7 8">
    <location>
        <position position="92"/>
    </location>
    <ligand>
        <name>S-adenosyl-L-methionine</name>
        <dbReference type="ChEBI" id="CHEBI:59789"/>
    </ligand>
</feature>